<dbReference type="EMBL" id="CADCXU010033968">
    <property type="protein sequence ID" value="CAB0019493.1"/>
    <property type="molecule type" value="Genomic_DNA"/>
</dbReference>
<evidence type="ECO:0000256" key="13">
    <source>
        <dbReference type="SAM" id="MobiDB-lite"/>
    </source>
</evidence>
<gene>
    <name evidence="15" type="ORF">NTEN_LOCUS23205</name>
</gene>
<dbReference type="Proteomes" id="UP000479000">
    <property type="component" value="Unassembled WGS sequence"/>
</dbReference>
<organism evidence="15 16">
    <name type="scientific">Nesidiocoris tenuis</name>
    <dbReference type="NCBI Taxonomy" id="355587"/>
    <lineage>
        <taxon>Eukaryota</taxon>
        <taxon>Metazoa</taxon>
        <taxon>Ecdysozoa</taxon>
        <taxon>Arthropoda</taxon>
        <taxon>Hexapoda</taxon>
        <taxon>Insecta</taxon>
        <taxon>Pterygota</taxon>
        <taxon>Neoptera</taxon>
        <taxon>Paraneoptera</taxon>
        <taxon>Hemiptera</taxon>
        <taxon>Heteroptera</taxon>
        <taxon>Panheteroptera</taxon>
        <taxon>Cimicomorpha</taxon>
        <taxon>Miridae</taxon>
        <taxon>Dicyphina</taxon>
        <taxon>Nesidiocoris</taxon>
    </lineage>
</organism>
<dbReference type="PROSITE" id="PS00028">
    <property type="entry name" value="ZINC_FINGER_C2H2_1"/>
    <property type="match status" value="4"/>
</dbReference>
<dbReference type="GO" id="GO:0030154">
    <property type="term" value="P:cell differentiation"/>
    <property type="evidence" value="ECO:0007669"/>
    <property type="project" value="UniProtKB-KW"/>
</dbReference>
<feature type="compositionally biased region" description="Basic and acidic residues" evidence="13">
    <location>
        <begin position="175"/>
        <end position="186"/>
    </location>
</feature>
<keyword evidence="7" id="KW-0862">Zinc</keyword>
<feature type="region of interest" description="Disordered" evidence="13">
    <location>
        <begin position="921"/>
        <end position="972"/>
    </location>
</feature>
<evidence type="ECO:0000256" key="12">
    <source>
        <dbReference type="ARBA" id="ARBA00080128"/>
    </source>
</evidence>
<evidence type="ECO:0000256" key="4">
    <source>
        <dbReference type="ARBA" id="ARBA00022737"/>
    </source>
</evidence>
<dbReference type="PANTHER" id="PTHR24403:SF106">
    <property type="entry name" value="PR_SET DOMAIN 13"/>
    <property type="match status" value="1"/>
</dbReference>
<keyword evidence="3" id="KW-0479">Metal-binding</keyword>
<evidence type="ECO:0000256" key="6">
    <source>
        <dbReference type="ARBA" id="ARBA00022782"/>
    </source>
</evidence>
<comment type="subcellular location">
    <subcellularLocation>
        <location evidence="1">Nucleus</location>
    </subcellularLocation>
</comment>
<comment type="subunit">
    <text evidence="10">Interacts with hda-1, let-418, lin-1, mog-1, mog-4, mog-5, mog-6, pie-1 and unc-98.</text>
</comment>
<evidence type="ECO:0000256" key="9">
    <source>
        <dbReference type="ARBA" id="ARBA00060356"/>
    </source>
</evidence>
<evidence type="ECO:0000256" key="8">
    <source>
        <dbReference type="ARBA" id="ARBA00023242"/>
    </source>
</evidence>
<feature type="region of interest" description="Disordered" evidence="13">
    <location>
        <begin position="427"/>
        <end position="532"/>
    </location>
</feature>
<evidence type="ECO:0000256" key="11">
    <source>
        <dbReference type="ARBA" id="ARBA00071730"/>
    </source>
</evidence>
<evidence type="ECO:0000256" key="2">
    <source>
        <dbReference type="ARBA" id="ARBA00022473"/>
    </source>
</evidence>
<feature type="compositionally biased region" description="Acidic residues" evidence="13">
    <location>
        <begin position="40"/>
        <end position="49"/>
    </location>
</feature>
<evidence type="ECO:0000256" key="10">
    <source>
        <dbReference type="ARBA" id="ARBA00061755"/>
    </source>
</evidence>
<feature type="compositionally biased region" description="Basic and acidic residues" evidence="13">
    <location>
        <begin position="485"/>
        <end position="509"/>
    </location>
</feature>
<evidence type="ECO:0000256" key="7">
    <source>
        <dbReference type="ARBA" id="ARBA00022833"/>
    </source>
</evidence>
<dbReference type="OrthoDB" id="6110130at2759"/>
<dbReference type="SMART" id="SM00355">
    <property type="entry name" value="ZnF_C2H2"/>
    <property type="match status" value="7"/>
</dbReference>
<evidence type="ECO:0000256" key="3">
    <source>
        <dbReference type="ARBA" id="ARBA00022723"/>
    </source>
</evidence>
<name>A0A6H5HRH5_9HEMI</name>
<dbReference type="Gene3D" id="3.30.160.60">
    <property type="entry name" value="Classic Zinc Finger"/>
    <property type="match status" value="1"/>
</dbReference>
<dbReference type="AlphaFoldDB" id="A0A6H5HRH5"/>
<dbReference type="InterPro" id="IPR050688">
    <property type="entry name" value="Zinc_finger/UBP_domain"/>
</dbReference>
<keyword evidence="6" id="KW-0221">Differentiation</keyword>
<dbReference type="PANTHER" id="PTHR24403">
    <property type="entry name" value="ZINC FINGER PROTEIN"/>
    <property type="match status" value="1"/>
</dbReference>
<protein>
    <recommendedName>
        <fullName evidence="11">MOG interacting and ectopic P-granules protein 1</fullName>
    </recommendedName>
    <alternativeName>
        <fullName evidence="12">Nuclear zinc finger protein</fullName>
    </alternativeName>
</protein>
<feature type="compositionally biased region" description="Basic and acidic residues" evidence="13">
    <location>
        <begin position="427"/>
        <end position="462"/>
    </location>
</feature>
<keyword evidence="5" id="KW-0863">Zinc-finger</keyword>
<keyword evidence="2" id="KW-0217">Developmental protein</keyword>
<feature type="compositionally biased region" description="Polar residues" evidence="13">
    <location>
        <begin position="53"/>
        <end position="66"/>
    </location>
</feature>
<reference evidence="15 16" key="1">
    <citation type="submission" date="2020-02" db="EMBL/GenBank/DDBJ databases">
        <authorList>
            <person name="Ferguson B K."/>
        </authorList>
    </citation>
    <scope>NUCLEOTIDE SEQUENCE [LARGE SCALE GENOMIC DNA]</scope>
</reference>
<feature type="domain" description="C2H2-type" evidence="14">
    <location>
        <begin position="781"/>
        <end position="802"/>
    </location>
</feature>
<dbReference type="InterPro" id="IPR013087">
    <property type="entry name" value="Znf_C2H2_type"/>
</dbReference>
<dbReference type="GO" id="GO:0045944">
    <property type="term" value="P:positive regulation of transcription by RNA polymerase II"/>
    <property type="evidence" value="ECO:0007669"/>
    <property type="project" value="TreeGrafter"/>
</dbReference>
<evidence type="ECO:0000313" key="16">
    <source>
        <dbReference type="Proteomes" id="UP000479000"/>
    </source>
</evidence>
<feature type="domain" description="C2H2-type" evidence="14">
    <location>
        <begin position="643"/>
        <end position="664"/>
    </location>
</feature>
<feature type="region of interest" description="Disordered" evidence="13">
    <location>
        <begin position="1"/>
        <end position="257"/>
    </location>
</feature>
<feature type="domain" description="C2H2-type" evidence="14">
    <location>
        <begin position="819"/>
        <end position="840"/>
    </location>
</feature>
<accession>A0A6H5HRH5</accession>
<feature type="compositionally biased region" description="Basic and acidic residues" evidence="13">
    <location>
        <begin position="82"/>
        <end position="92"/>
    </location>
</feature>
<feature type="compositionally biased region" description="Basic and acidic residues" evidence="13">
    <location>
        <begin position="141"/>
        <end position="160"/>
    </location>
</feature>
<evidence type="ECO:0000313" key="15">
    <source>
        <dbReference type="EMBL" id="CAB0019493.1"/>
    </source>
</evidence>
<feature type="domain" description="C2H2-type" evidence="14">
    <location>
        <begin position="892"/>
        <end position="913"/>
    </location>
</feature>
<feature type="compositionally biased region" description="Basic and acidic residues" evidence="13">
    <location>
        <begin position="518"/>
        <end position="532"/>
    </location>
</feature>
<feature type="compositionally biased region" description="Basic and acidic residues" evidence="13">
    <location>
        <begin position="226"/>
        <end position="241"/>
    </location>
</feature>
<dbReference type="GO" id="GO:0005634">
    <property type="term" value="C:nucleus"/>
    <property type="evidence" value="ECO:0007669"/>
    <property type="project" value="UniProtKB-SubCell"/>
</dbReference>
<keyword evidence="16" id="KW-1185">Reference proteome</keyword>
<feature type="compositionally biased region" description="Acidic residues" evidence="13">
    <location>
        <begin position="242"/>
        <end position="251"/>
    </location>
</feature>
<dbReference type="FunFam" id="3.30.160.60:FF:001612">
    <property type="entry name" value="MEP-1, isoform A"/>
    <property type="match status" value="1"/>
</dbReference>
<evidence type="ECO:0000256" key="1">
    <source>
        <dbReference type="ARBA" id="ARBA00004123"/>
    </source>
</evidence>
<keyword evidence="8" id="KW-0539">Nucleus</keyword>
<feature type="compositionally biased region" description="Low complexity" evidence="13">
    <location>
        <begin position="931"/>
        <end position="944"/>
    </location>
</feature>
<dbReference type="GO" id="GO:0008270">
    <property type="term" value="F:zinc ion binding"/>
    <property type="evidence" value="ECO:0007669"/>
    <property type="project" value="UniProtKB-KW"/>
</dbReference>
<evidence type="ECO:0000259" key="14">
    <source>
        <dbReference type="PROSITE" id="PS00028"/>
    </source>
</evidence>
<evidence type="ECO:0000256" key="5">
    <source>
        <dbReference type="ARBA" id="ARBA00022771"/>
    </source>
</evidence>
<proteinExistence type="predicted"/>
<sequence length="972" mass="107382">MDVDGSDNEQKDEEEPEHDEHGDVSSLDCIVESSVNDGAMDVDEVEEDGKSESGLQDSNSDSVSRTRTNDDGEEDDGSQSAKADDDGRRDDESGAEDDSPPPTPAKSILSNIKGVDSSTPMSKELEDLSKIGARGSLEITLVKKDASSDRNKDEEVDRASEPAILTITDASSKPVDTESTPKKKSDDEDSIIEISPEKGSAKKKKVSVPLNITPRRSSRNLNKTKSYTDKDAYDELDKKGADEDDDDDDVQEVVPTDPLACEADDKNKTMKKTTIVVSDTKRLAEIAAGSKQNRTPSGKKEPTLVIIDTNSILSGKGGIPMSTSLPQMTITPTGNRQAGVQQAAFIRSLNQGTTFITKPQVVPVSLPQVQQPPPPQPKPPIILPSLTDDMYVVEAPSFIVPYVYEKPPLTALKEYITDLEKAIKEQHKEEKEKKRADKEKRKEAELKASAEKAEGGESKGDKADDDEDDAGKNEDEKMEVDDDEQKAQKKKEDDPEFKEDSVKDDKSDTDSDDDAKDSDDTSSRKDDDVSIVGEAKKKSENYFENPLGKFFMQIGVNLVQEHVQTDLLRNQKRKRDKDGDNCPPEVHKAINSLLKTLEYSKENNKPYKLELKKCQLCNFKTESSLVMAHHLETPHMRNYVYRCNFCTLEVRSPHDILLHMESAHNVRGRLERAPAFHQCPNCPFEDGQKGKLSRHLLSCAKKYKQERNQKGNNPAAMAAASAGATAKLLQQPSISITPLPRQASAPSNQQPTAAAQAAAQMSYVAKPGRPAGGSKTTFVICEICDGYIKDLEQLRNHMQWIHKVKIHPKMIYNRPPLNCQKCQFRFFTDQGLERHLLGSHGLVTSSMQEAANKGKDGGRCPVCGRVYQWKLLNHVARDHNMSLKPAHLSYKCTVCTATFGMYKQFESHVYSAHSVVAKRGSTDKKAPSTGQPAAQPSTSSTSQSEGMLKPLKINDEITIIPQPARAKTKPQH</sequence>
<keyword evidence="4" id="KW-0677">Repeat</keyword>
<feature type="compositionally biased region" description="Acidic residues" evidence="13">
    <location>
        <begin position="1"/>
        <end position="17"/>
    </location>
</feature>
<comment type="function">
    <text evidence="9">Has a broad role in development, specifically in the genetic pathway SynMuvB that negatively regulates specification of the vulval cell fate. Required for fem-3 3'-UTR-mediated repression in the regulation of the sperm/oocyte switch. Acts by regulating the translation of fem-3 mRNA, by binding to its 3'-UTR.</text>
</comment>